<accession>A0A7Y8KXN3</accession>
<feature type="domain" description="Transglutaminase-like" evidence="1">
    <location>
        <begin position="189"/>
        <end position="263"/>
    </location>
</feature>
<evidence type="ECO:0000259" key="1">
    <source>
        <dbReference type="SMART" id="SM00460"/>
    </source>
</evidence>
<evidence type="ECO:0000313" key="2">
    <source>
        <dbReference type="EMBL" id="NWF45466.1"/>
    </source>
</evidence>
<gene>
    <name evidence="2" type="ORF">F3K02_09430</name>
</gene>
<dbReference type="SMART" id="SM00460">
    <property type="entry name" value="TGc"/>
    <property type="match status" value="1"/>
</dbReference>
<dbReference type="PANTHER" id="PTHR33490">
    <property type="entry name" value="BLR5614 PROTEIN-RELATED"/>
    <property type="match status" value="1"/>
</dbReference>
<protein>
    <submittedName>
        <fullName evidence="2">Transglutaminase family protein</fullName>
    </submittedName>
</protein>
<keyword evidence="3" id="KW-1185">Reference proteome</keyword>
<evidence type="ECO:0000313" key="3">
    <source>
        <dbReference type="Proteomes" id="UP000545507"/>
    </source>
</evidence>
<dbReference type="Gene3D" id="3.10.620.30">
    <property type="match status" value="1"/>
</dbReference>
<name>A0A7Y8KXN3_9BURK</name>
<dbReference type="SUPFAM" id="SSF54001">
    <property type="entry name" value="Cysteine proteinases"/>
    <property type="match status" value="1"/>
</dbReference>
<dbReference type="InterPro" id="IPR002931">
    <property type="entry name" value="Transglutaminase-like"/>
</dbReference>
<dbReference type="EMBL" id="VYGV01000006">
    <property type="protein sequence ID" value="NWF45466.1"/>
    <property type="molecule type" value="Genomic_DNA"/>
</dbReference>
<comment type="caution">
    <text evidence="2">The sequence shown here is derived from an EMBL/GenBank/DDBJ whole genome shotgun (WGS) entry which is preliminary data.</text>
</comment>
<dbReference type="AlphaFoldDB" id="A0A7Y8KXN3"/>
<dbReference type="Proteomes" id="UP000545507">
    <property type="component" value="Unassembled WGS sequence"/>
</dbReference>
<organism evidence="2 3">
    <name type="scientific">Hydrogenophaga aromaticivorans</name>
    <dbReference type="NCBI Taxonomy" id="2610898"/>
    <lineage>
        <taxon>Bacteria</taxon>
        <taxon>Pseudomonadati</taxon>
        <taxon>Pseudomonadota</taxon>
        <taxon>Betaproteobacteria</taxon>
        <taxon>Burkholderiales</taxon>
        <taxon>Comamonadaceae</taxon>
        <taxon>Hydrogenophaga</taxon>
    </lineage>
</organism>
<dbReference type="RefSeq" id="WP_177135312.1">
    <property type="nucleotide sequence ID" value="NZ_VYGV01000006.1"/>
</dbReference>
<reference evidence="2 3" key="1">
    <citation type="submission" date="2019-09" db="EMBL/GenBank/DDBJ databases">
        <title>Hydrogenophaga aromatica sp. nov., isolated from a para-xylene-degrading enrichment culture.</title>
        <authorList>
            <person name="Tancsics A."/>
            <person name="Banerjee S."/>
        </authorList>
    </citation>
    <scope>NUCLEOTIDE SEQUENCE [LARGE SCALE GENOMIC DNA]</scope>
    <source>
        <strain evidence="2 3">D2P1</strain>
    </source>
</reference>
<sequence length="364" mass="39157">MSQPSGLPPRAVLLSLFGDSPLGLHLGLRTSHLFNLGSVQRLQPGQTLPNHGGCPVHLVLAGRLAGGGDWWGPGNHFAARGPARQALDTDTLVWSLDATQAIWRSAAAQHLRSAWAEALLAVDRSELGARFPDDLPDPKTLCDHGHPTIRQLAQSLERTTPADTAETILRFVRSMPYRFGLRQELASDTLARGSGVCTAKANLQVALMRAVGIEAGFVEAPLDMGTLGALMPDGWRAQMGARVKHHFAAARLGGRWHAADASFCDPSCSLFTEAAPQLAAVVPVRLQEGRPVHPVAVINGTDPFEIRVLPDLGAEMGKKSRFLPRHFEAMNTRLDRARFNHPVKVRAASTTTVITLRPGESAPA</sequence>
<dbReference type="InterPro" id="IPR038765">
    <property type="entry name" value="Papain-like_cys_pep_sf"/>
</dbReference>
<dbReference type="Pfam" id="PF01841">
    <property type="entry name" value="Transglut_core"/>
    <property type="match status" value="1"/>
</dbReference>
<proteinExistence type="predicted"/>